<keyword evidence="3" id="KW-1185">Reference proteome</keyword>
<protein>
    <submittedName>
        <fullName evidence="2">Extracellular solute-binding protein</fullName>
    </submittedName>
</protein>
<dbReference type="EMBL" id="JBHSDT010000002">
    <property type="protein sequence ID" value="MFC4402026.1"/>
    <property type="molecule type" value="Genomic_DNA"/>
</dbReference>
<gene>
    <name evidence="2" type="ORF">ACFOY7_02800</name>
</gene>
<keyword evidence="1" id="KW-0732">Signal</keyword>
<organism evidence="2 3">
    <name type="scientific">Gracilibacillus xinjiangensis</name>
    <dbReference type="NCBI Taxonomy" id="1193282"/>
    <lineage>
        <taxon>Bacteria</taxon>
        <taxon>Bacillati</taxon>
        <taxon>Bacillota</taxon>
        <taxon>Bacilli</taxon>
        <taxon>Bacillales</taxon>
        <taxon>Bacillaceae</taxon>
        <taxon>Gracilibacillus</taxon>
    </lineage>
</organism>
<evidence type="ECO:0000256" key="1">
    <source>
        <dbReference type="SAM" id="SignalP"/>
    </source>
</evidence>
<dbReference type="PANTHER" id="PTHR43649:SF12">
    <property type="entry name" value="DIACETYLCHITOBIOSE BINDING PROTEIN DASA"/>
    <property type="match status" value="1"/>
</dbReference>
<dbReference type="PANTHER" id="PTHR43649">
    <property type="entry name" value="ARABINOSE-BINDING PROTEIN-RELATED"/>
    <property type="match status" value="1"/>
</dbReference>
<dbReference type="SUPFAM" id="SSF53850">
    <property type="entry name" value="Periplasmic binding protein-like II"/>
    <property type="match status" value="1"/>
</dbReference>
<dbReference type="RefSeq" id="WP_390249208.1">
    <property type="nucleotide sequence ID" value="NZ_JBHSDT010000002.1"/>
</dbReference>
<evidence type="ECO:0000313" key="2">
    <source>
        <dbReference type="EMBL" id="MFC4402026.1"/>
    </source>
</evidence>
<dbReference type="Proteomes" id="UP001595882">
    <property type="component" value="Unassembled WGS sequence"/>
</dbReference>
<proteinExistence type="predicted"/>
<name>A0ABV8WUL0_9BACI</name>
<dbReference type="Pfam" id="PF01547">
    <property type="entry name" value="SBP_bac_1"/>
    <property type="match status" value="1"/>
</dbReference>
<comment type="caution">
    <text evidence="2">The sequence shown here is derived from an EMBL/GenBank/DDBJ whole genome shotgun (WGS) entry which is preliminary data.</text>
</comment>
<dbReference type="InterPro" id="IPR006059">
    <property type="entry name" value="SBP"/>
</dbReference>
<dbReference type="PROSITE" id="PS51257">
    <property type="entry name" value="PROKAR_LIPOPROTEIN"/>
    <property type="match status" value="1"/>
</dbReference>
<evidence type="ECO:0000313" key="3">
    <source>
        <dbReference type="Proteomes" id="UP001595882"/>
    </source>
</evidence>
<dbReference type="Gene3D" id="3.40.190.10">
    <property type="entry name" value="Periplasmic binding protein-like II"/>
    <property type="match status" value="1"/>
</dbReference>
<feature type="chain" id="PRO_5047224910" evidence="1">
    <location>
        <begin position="20"/>
        <end position="430"/>
    </location>
</feature>
<accession>A0ABV8WUL0</accession>
<feature type="signal peptide" evidence="1">
    <location>
        <begin position="1"/>
        <end position="19"/>
    </location>
</feature>
<sequence>MKKRFGAILGILMIAVILAACSGSGGDSANAGSEGEPTELLMWNLFAAGDAKFMQNIVDEFNESQDEYVVENVTQENSEYYTKLITSIGAGKGPDIAISHTNVLPELVSQGLVTELNSLAEEVGVEWNEYNENILDATIYNDLHYAVPMDTHPQIMYINNDIVEEVGLLNEDGTIQMEQSPEGFIDFFQTIKEEHPNEVLPLASSSSGTNPYWLWWGFYNQLGGEKLLSDNLENPTYEIDYEKAVKAANFVKGLYHENEIIRLNVSDYYPDFQSGNAAAIIAGVWATGTWESTEGLNFTPMPIPNIFGEKGAWANSHTFVLPYSENADQHTQEGALKFMDFAADKGAMWAQAGHIPAKTTVIESEGFKEIPYRSQYAEVAEYADFVDRNVHARGVESIVIRHLDTVWSGDTSAEDAFDKIEAEVKKLIGE</sequence>
<reference evidence="3" key="1">
    <citation type="journal article" date="2019" name="Int. J. Syst. Evol. Microbiol.">
        <title>The Global Catalogue of Microorganisms (GCM) 10K type strain sequencing project: providing services to taxonomists for standard genome sequencing and annotation.</title>
        <authorList>
            <consortium name="The Broad Institute Genomics Platform"/>
            <consortium name="The Broad Institute Genome Sequencing Center for Infectious Disease"/>
            <person name="Wu L."/>
            <person name="Ma J."/>
        </authorList>
    </citation>
    <scope>NUCLEOTIDE SEQUENCE [LARGE SCALE GENOMIC DNA]</scope>
    <source>
        <strain evidence="3">CCUG 37865</strain>
    </source>
</reference>
<dbReference type="InterPro" id="IPR050490">
    <property type="entry name" value="Bact_solute-bd_prot1"/>
</dbReference>